<accession>A0A175W202</accession>
<name>A0A175W202_9PEZI</name>
<keyword evidence="6" id="KW-0858">Xylan degradation</keyword>
<comment type="similarity">
    <text evidence="4 11">Belongs to the glycosyl hydrolase 10 (cellulase F) family.</text>
</comment>
<evidence type="ECO:0000313" key="15">
    <source>
        <dbReference type="EMBL" id="KXX77622.1"/>
    </source>
</evidence>
<proteinExistence type="inferred from homology"/>
<feature type="transmembrane region" description="Helical" evidence="12">
    <location>
        <begin position="409"/>
        <end position="429"/>
    </location>
</feature>
<sequence length="430" mass="44829">MARLTGTILMISGLLVSAGRPSAAQEQAQGLHSLMVAAGKLYFGTATETNNFDDAAYQAISTNANEFGMLTPENSQKWEVTQPRQGEFVFTGPDAIAEKAAASRQLLRCHTLTWHSQLPSFVQTTAWTPETLTAVIQTHITNVMTHFAGRCYAWDVVNEALNENGTFRESVFLTTLGDAYIPLSFSVAAAADPDSKLYYNDFNLETSAAKADGAARIVGLVRDAGARIDGVGFQAHLTVGQTPSRAELAALLARFAALEVEVAFTELDIAHAALPATDVGRAQQAVDYVAAVGACLDVAACVGVTVWQFTDKFSWVPSTFPGKGDACLFTADYVKKPAYEAVFRLLEEAAGMGGGNRTGHRNGNGNGNGSGGGACPAVDANAASMAVKAGQRGGAGAAASTMGSGADRIVVAATAVGLGGMVWAVVFFAL</sequence>
<keyword evidence="10 11" id="KW-0624">Polysaccharide degradation</keyword>
<evidence type="ECO:0000313" key="16">
    <source>
        <dbReference type="Proteomes" id="UP000078237"/>
    </source>
</evidence>
<dbReference type="PANTHER" id="PTHR31490">
    <property type="entry name" value="GLYCOSYL HYDROLASE"/>
    <property type="match status" value="1"/>
</dbReference>
<evidence type="ECO:0000256" key="2">
    <source>
        <dbReference type="ARBA" id="ARBA00004613"/>
    </source>
</evidence>
<gene>
    <name evidence="15" type="ORF">MMYC01_206121</name>
</gene>
<comment type="caution">
    <text evidence="15">The sequence shown here is derived from an EMBL/GenBank/DDBJ whole genome shotgun (WGS) entry which is preliminary data.</text>
</comment>
<dbReference type="InterPro" id="IPR001000">
    <property type="entry name" value="GH10_dom"/>
</dbReference>
<evidence type="ECO:0000256" key="13">
    <source>
        <dbReference type="SAM" id="SignalP"/>
    </source>
</evidence>
<reference evidence="15 16" key="1">
    <citation type="journal article" date="2016" name="Genome Announc.">
        <title>Genome Sequence of Madurella mycetomatis mm55, Isolated from a Human Mycetoma Case in Sudan.</title>
        <authorList>
            <person name="Smit S."/>
            <person name="Derks M.F."/>
            <person name="Bervoets S."/>
            <person name="Fahal A."/>
            <person name="van Leeuwen W."/>
            <person name="van Belkum A."/>
            <person name="van de Sande W.W."/>
        </authorList>
    </citation>
    <scope>NUCLEOTIDE SEQUENCE [LARGE SCALE GENOMIC DNA]</scope>
    <source>
        <strain evidence="16">mm55</strain>
    </source>
</reference>
<keyword evidence="13" id="KW-0732">Signal</keyword>
<dbReference type="InterPro" id="IPR017853">
    <property type="entry name" value="GH"/>
</dbReference>
<dbReference type="STRING" id="100816.A0A175W202"/>
<dbReference type="InterPro" id="IPR044846">
    <property type="entry name" value="GH10"/>
</dbReference>
<dbReference type="SUPFAM" id="SSF51445">
    <property type="entry name" value="(Trans)glycosidases"/>
    <property type="match status" value="1"/>
</dbReference>
<evidence type="ECO:0000259" key="14">
    <source>
        <dbReference type="PROSITE" id="PS51760"/>
    </source>
</evidence>
<comment type="subcellular location">
    <subcellularLocation>
        <location evidence="2">Secreted</location>
    </subcellularLocation>
</comment>
<evidence type="ECO:0000256" key="5">
    <source>
        <dbReference type="ARBA" id="ARBA00022525"/>
    </source>
</evidence>
<keyword evidence="7 11" id="KW-0378">Hydrolase</keyword>
<evidence type="ECO:0000256" key="10">
    <source>
        <dbReference type="ARBA" id="ARBA00023326"/>
    </source>
</evidence>
<dbReference type="OrthoDB" id="3055998at2759"/>
<evidence type="ECO:0000256" key="12">
    <source>
        <dbReference type="SAM" id="Phobius"/>
    </source>
</evidence>
<dbReference type="Gene3D" id="3.20.20.80">
    <property type="entry name" value="Glycosidases"/>
    <property type="match status" value="1"/>
</dbReference>
<evidence type="ECO:0000256" key="7">
    <source>
        <dbReference type="ARBA" id="ARBA00022801"/>
    </source>
</evidence>
<keyword evidence="8 11" id="KW-0119">Carbohydrate metabolism</keyword>
<comment type="pathway">
    <text evidence="3">Glycan degradation; xylan degradation.</text>
</comment>
<dbReference type="GO" id="GO:0045493">
    <property type="term" value="P:xylan catabolic process"/>
    <property type="evidence" value="ECO:0007669"/>
    <property type="project" value="UniProtKB-KW"/>
</dbReference>
<evidence type="ECO:0000256" key="6">
    <source>
        <dbReference type="ARBA" id="ARBA00022651"/>
    </source>
</evidence>
<evidence type="ECO:0000256" key="3">
    <source>
        <dbReference type="ARBA" id="ARBA00004851"/>
    </source>
</evidence>
<evidence type="ECO:0000256" key="1">
    <source>
        <dbReference type="ARBA" id="ARBA00000681"/>
    </source>
</evidence>
<protein>
    <recommendedName>
        <fullName evidence="11">Beta-xylanase</fullName>
        <ecNumber evidence="11">3.2.1.8</ecNumber>
    </recommendedName>
</protein>
<feature type="domain" description="GH10" evidence="14">
    <location>
        <begin position="28"/>
        <end position="345"/>
    </location>
</feature>
<keyword evidence="16" id="KW-1185">Reference proteome</keyword>
<dbReference type="AlphaFoldDB" id="A0A175W202"/>
<dbReference type="SMART" id="SM00633">
    <property type="entry name" value="Glyco_10"/>
    <property type="match status" value="1"/>
</dbReference>
<keyword evidence="12" id="KW-1133">Transmembrane helix</keyword>
<keyword evidence="12" id="KW-0472">Membrane</keyword>
<evidence type="ECO:0000256" key="9">
    <source>
        <dbReference type="ARBA" id="ARBA00023295"/>
    </source>
</evidence>
<dbReference type="PROSITE" id="PS51760">
    <property type="entry name" value="GH10_2"/>
    <property type="match status" value="1"/>
</dbReference>
<keyword evidence="5" id="KW-0964">Secreted</keyword>
<dbReference type="EMBL" id="LCTW02000152">
    <property type="protein sequence ID" value="KXX77622.1"/>
    <property type="molecule type" value="Genomic_DNA"/>
</dbReference>
<dbReference type="Pfam" id="PF00331">
    <property type="entry name" value="Glyco_hydro_10"/>
    <property type="match status" value="1"/>
</dbReference>
<keyword evidence="9 11" id="KW-0326">Glycosidase</keyword>
<organism evidence="15 16">
    <name type="scientific">Madurella mycetomatis</name>
    <dbReference type="NCBI Taxonomy" id="100816"/>
    <lineage>
        <taxon>Eukaryota</taxon>
        <taxon>Fungi</taxon>
        <taxon>Dikarya</taxon>
        <taxon>Ascomycota</taxon>
        <taxon>Pezizomycotina</taxon>
        <taxon>Sordariomycetes</taxon>
        <taxon>Sordariomycetidae</taxon>
        <taxon>Sordariales</taxon>
        <taxon>Sordariales incertae sedis</taxon>
        <taxon>Madurella</taxon>
    </lineage>
</organism>
<dbReference type="GO" id="GO:0031176">
    <property type="term" value="F:endo-1,4-beta-xylanase activity"/>
    <property type="evidence" value="ECO:0007669"/>
    <property type="project" value="UniProtKB-EC"/>
</dbReference>
<feature type="signal peptide" evidence="13">
    <location>
        <begin position="1"/>
        <end position="18"/>
    </location>
</feature>
<feature type="chain" id="PRO_5008043598" description="Beta-xylanase" evidence="13">
    <location>
        <begin position="19"/>
        <end position="430"/>
    </location>
</feature>
<dbReference type="PRINTS" id="PR00134">
    <property type="entry name" value="GLHYDRLASE10"/>
</dbReference>
<dbReference type="VEuPathDB" id="FungiDB:MMYC01_206121"/>
<dbReference type="GO" id="GO:0005576">
    <property type="term" value="C:extracellular region"/>
    <property type="evidence" value="ECO:0007669"/>
    <property type="project" value="UniProtKB-SubCell"/>
</dbReference>
<dbReference type="EC" id="3.2.1.8" evidence="11"/>
<keyword evidence="12" id="KW-0812">Transmembrane</keyword>
<dbReference type="Proteomes" id="UP000078237">
    <property type="component" value="Unassembled WGS sequence"/>
</dbReference>
<dbReference type="PANTHER" id="PTHR31490:SF35">
    <property type="entry name" value="ENDO-1,4-BETA-XYLANASE"/>
    <property type="match status" value="1"/>
</dbReference>
<evidence type="ECO:0000256" key="8">
    <source>
        <dbReference type="ARBA" id="ARBA00023277"/>
    </source>
</evidence>
<evidence type="ECO:0000256" key="11">
    <source>
        <dbReference type="RuleBase" id="RU361174"/>
    </source>
</evidence>
<evidence type="ECO:0000256" key="4">
    <source>
        <dbReference type="ARBA" id="ARBA00007495"/>
    </source>
</evidence>
<comment type="catalytic activity">
    <reaction evidence="1 11">
        <text>Endohydrolysis of (1-&gt;4)-beta-D-xylosidic linkages in xylans.</text>
        <dbReference type="EC" id="3.2.1.8"/>
    </reaction>
</comment>